<protein>
    <submittedName>
        <fullName evidence="1">Uncharacterized protein</fullName>
    </submittedName>
</protein>
<evidence type="ECO:0000313" key="2">
    <source>
        <dbReference type="Proteomes" id="UP001158049"/>
    </source>
</evidence>
<gene>
    <name evidence="1" type="ORF">SAMN06295970_11157</name>
</gene>
<organism evidence="1 2">
    <name type="scientific">Noviherbaspirillum suwonense</name>
    <dbReference type="NCBI Taxonomy" id="1224511"/>
    <lineage>
        <taxon>Bacteria</taxon>
        <taxon>Pseudomonadati</taxon>
        <taxon>Pseudomonadota</taxon>
        <taxon>Betaproteobacteria</taxon>
        <taxon>Burkholderiales</taxon>
        <taxon>Oxalobacteraceae</taxon>
        <taxon>Noviherbaspirillum</taxon>
    </lineage>
</organism>
<evidence type="ECO:0000313" key="1">
    <source>
        <dbReference type="EMBL" id="SMP65800.1"/>
    </source>
</evidence>
<keyword evidence="2" id="KW-1185">Reference proteome</keyword>
<dbReference type="EMBL" id="FXUL01000011">
    <property type="protein sequence ID" value="SMP65800.1"/>
    <property type="molecule type" value="Genomic_DNA"/>
</dbReference>
<proteinExistence type="predicted"/>
<dbReference type="Proteomes" id="UP001158049">
    <property type="component" value="Unassembled WGS sequence"/>
</dbReference>
<sequence>MRIRRIAAQTSRVNPDRSPITICIIDRRMPAPDVPLISMHMTRPD</sequence>
<name>A0ABY1QAP1_9BURK</name>
<accession>A0ABY1QAP1</accession>
<comment type="caution">
    <text evidence="1">The sequence shown here is derived from an EMBL/GenBank/DDBJ whole genome shotgun (WGS) entry which is preliminary data.</text>
</comment>
<reference evidence="1 2" key="1">
    <citation type="submission" date="2017-05" db="EMBL/GenBank/DDBJ databases">
        <authorList>
            <person name="Varghese N."/>
            <person name="Submissions S."/>
        </authorList>
    </citation>
    <scope>NUCLEOTIDE SEQUENCE [LARGE SCALE GENOMIC DNA]</scope>
    <source>
        <strain evidence="1 2">DSM 26001</strain>
    </source>
</reference>